<accession>A0AC61ZVA3</accession>
<sequence>MAEKIGLQTLIDRSVRNMGASIHSVVKESAIEMIKQAYKEGIFVQITSGYRSFAEQNKLYAKGRTASGNIVTKAKGGQSNHNYGLAIDYVLLSTDGKKAIWTVNEKWRRVAQIGKSLGFSWGGDWKSFKDYPHLEMMGGLTLSQLQEGKRPVLVSFLLNKVSEKPVGKLLAKDTIKSKASTSKKSYNLPPGILKVTKPLTKGPQVTALQKALSSLYFYPDKGAKNNGIDGYYGPKTANAVKRFQLMNGLTADGIYGPKTKNKIEQLLKK</sequence>
<protein>
    <submittedName>
        <fullName evidence="1">Peptidoglycan-binding protein</fullName>
    </submittedName>
</protein>
<reference evidence="1" key="1">
    <citation type="submission" date="2025-02" db="EMBL/GenBank/DDBJ databases">
        <title>Complete genome sequences of 52 Bacillus and Priestia strains isolated from West-African fermentations and 26 reference strains from the DSMZ collection.</title>
        <authorList>
            <person name="Wiedenbein E.S."/>
            <person name="Canoy T.S."/>
            <person name="Hui Y."/>
            <person name="Parkouda C."/>
            <person name="Dawende C."/>
            <person name="Ametefe E."/>
            <person name="Jespersen L."/>
            <person name="Nielsen D.S."/>
        </authorList>
    </citation>
    <scope>NUCLEOTIDE SEQUENCE</scope>
    <source>
        <strain evidence="1">PRO33</strain>
    </source>
</reference>
<proteinExistence type="predicted"/>
<name>A0AC61ZVA3_BACIA</name>
<evidence type="ECO:0000313" key="1">
    <source>
        <dbReference type="EMBL" id="XRL54591.1"/>
    </source>
</evidence>
<gene>
    <name evidence="1" type="ORF">P5627_21870</name>
</gene>
<dbReference type="EMBL" id="CP121752">
    <property type="protein sequence ID" value="XRL54591.1"/>
    <property type="molecule type" value="Genomic_DNA"/>
</dbReference>
<dbReference type="Proteomes" id="UP001218488">
    <property type="component" value="Chromosome"/>
</dbReference>
<organism evidence="1 2">
    <name type="scientific">Bacillus safensis</name>
    <dbReference type="NCBI Taxonomy" id="561879"/>
    <lineage>
        <taxon>Bacteria</taxon>
        <taxon>Bacillati</taxon>
        <taxon>Bacillota</taxon>
        <taxon>Bacilli</taxon>
        <taxon>Bacillales</taxon>
        <taxon>Bacillaceae</taxon>
        <taxon>Bacillus</taxon>
    </lineage>
</organism>
<evidence type="ECO:0000313" key="2">
    <source>
        <dbReference type="Proteomes" id="UP001218488"/>
    </source>
</evidence>